<comment type="similarity">
    <text evidence="5 8 10">Belongs to the PTH family.</text>
</comment>
<keyword evidence="4 8" id="KW-0694">RNA-binding</keyword>
<gene>
    <name evidence="12" type="primary">pth2</name>
    <name evidence="8" type="synonym">pth</name>
    <name evidence="12" type="ORF">CVA01_02150</name>
    <name evidence="11" type="ORF">CVAR292_01261</name>
</gene>
<comment type="function">
    <text evidence="8">Hydrolyzes ribosome-free peptidyl-tRNAs (with 1 or more amino acids incorporated), which drop off the ribosome during protein synthesis, or as a result of ribosome stalling.</text>
</comment>
<reference evidence="11" key="1">
    <citation type="submission" date="2015-11" db="EMBL/GenBank/DDBJ databases">
        <authorList>
            <person name="Zhang Y."/>
            <person name="Guo Z."/>
        </authorList>
    </citation>
    <scope>NUCLEOTIDE SEQUENCE [LARGE SCALE GENOMIC DNA]</scope>
    <source>
        <strain evidence="11">Mu292</strain>
    </source>
</reference>
<dbReference type="EC" id="3.1.1.29" evidence="1 8"/>
<evidence type="ECO:0000256" key="8">
    <source>
        <dbReference type="HAMAP-Rule" id="MF_00083"/>
    </source>
</evidence>
<dbReference type="Proteomes" id="UP000319986">
    <property type="component" value="Unassembled WGS sequence"/>
</dbReference>
<evidence type="ECO:0000256" key="4">
    <source>
        <dbReference type="ARBA" id="ARBA00022884"/>
    </source>
</evidence>
<name>A0A0X2NKA8_9CORY</name>
<dbReference type="GO" id="GO:0006515">
    <property type="term" value="P:protein quality control for misfolded or incompletely synthesized proteins"/>
    <property type="evidence" value="ECO:0007669"/>
    <property type="project" value="UniProtKB-UniRule"/>
</dbReference>
<dbReference type="FunFam" id="3.40.50.1470:FF:000001">
    <property type="entry name" value="Peptidyl-tRNA hydrolase"/>
    <property type="match status" value="1"/>
</dbReference>
<dbReference type="OrthoDB" id="9800507at2"/>
<feature type="binding site" evidence="8">
    <location>
        <position position="98"/>
    </location>
    <ligand>
        <name>tRNA</name>
        <dbReference type="ChEBI" id="CHEBI:17843"/>
    </ligand>
</feature>
<reference evidence="12 14" key="3">
    <citation type="submission" date="2019-06" db="EMBL/GenBank/DDBJ databases">
        <title>Whole genome shotgun sequence of Corynebacterium variabile NBRC 15286.</title>
        <authorList>
            <person name="Hosoyama A."/>
            <person name="Uohara A."/>
            <person name="Ohji S."/>
            <person name="Ichikawa N."/>
        </authorList>
    </citation>
    <scope>NUCLEOTIDE SEQUENCE [LARGE SCALE GENOMIC DNA]</scope>
    <source>
        <strain evidence="12 14">NBRC 15286</strain>
    </source>
</reference>
<comment type="catalytic activity">
    <reaction evidence="6 8 9">
        <text>an N-acyl-L-alpha-aminoacyl-tRNA + H2O = an N-acyl-L-amino acid + a tRNA + H(+)</text>
        <dbReference type="Rhea" id="RHEA:54448"/>
        <dbReference type="Rhea" id="RHEA-COMP:10123"/>
        <dbReference type="Rhea" id="RHEA-COMP:13883"/>
        <dbReference type="ChEBI" id="CHEBI:15377"/>
        <dbReference type="ChEBI" id="CHEBI:15378"/>
        <dbReference type="ChEBI" id="CHEBI:59874"/>
        <dbReference type="ChEBI" id="CHEBI:78442"/>
        <dbReference type="ChEBI" id="CHEBI:138191"/>
        <dbReference type="EC" id="3.1.1.29"/>
    </reaction>
</comment>
<dbReference type="EMBL" id="BJNT01000003">
    <property type="protein sequence ID" value="GEC84901.1"/>
    <property type="molecule type" value="Genomic_DNA"/>
</dbReference>
<dbReference type="PANTHER" id="PTHR17224">
    <property type="entry name" value="PEPTIDYL-TRNA HYDROLASE"/>
    <property type="match status" value="1"/>
</dbReference>
<dbReference type="NCBIfam" id="TIGR00447">
    <property type="entry name" value="pth"/>
    <property type="match status" value="1"/>
</dbReference>
<reference evidence="13" key="2">
    <citation type="submission" date="2015-11" db="EMBL/GenBank/DDBJ databases">
        <authorList>
            <person name="Dugat-Bony E."/>
        </authorList>
    </citation>
    <scope>NUCLEOTIDE SEQUENCE [LARGE SCALE GENOMIC DNA]</scope>
    <source>
        <strain evidence="13">Mu292</strain>
    </source>
</reference>
<dbReference type="AlphaFoldDB" id="A0A0X2NKA8"/>
<evidence type="ECO:0000256" key="5">
    <source>
        <dbReference type="ARBA" id="ARBA00038063"/>
    </source>
</evidence>
<feature type="active site" description="Proton acceptor" evidence="8">
    <location>
        <position position="52"/>
    </location>
</feature>
<dbReference type="GO" id="GO:0005737">
    <property type="term" value="C:cytoplasm"/>
    <property type="evidence" value="ECO:0007669"/>
    <property type="project" value="UniProtKB-SubCell"/>
</dbReference>
<dbReference type="SUPFAM" id="SSF53178">
    <property type="entry name" value="Peptidyl-tRNA hydrolase-like"/>
    <property type="match status" value="1"/>
</dbReference>
<dbReference type="RefSeq" id="WP_073883924.1">
    <property type="nucleotide sequence ID" value="NZ_BJNT01000003.1"/>
</dbReference>
<evidence type="ECO:0000313" key="12">
    <source>
        <dbReference type="EMBL" id="GEC84901.1"/>
    </source>
</evidence>
<dbReference type="PROSITE" id="PS01195">
    <property type="entry name" value="PEPT_TRNA_HYDROL_1"/>
    <property type="match status" value="1"/>
</dbReference>
<keyword evidence="2 8" id="KW-0820">tRNA-binding</keyword>
<dbReference type="CDD" id="cd00462">
    <property type="entry name" value="PTH"/>
    <property type="match status" value="1"/>
</dbReference>
<protein>
    <recommendedName>
        <fullName evidence="7 8">Peptidyl-tRNA hydrolase</fullName>
        <shortName evidence="8">Pth</shortName>
        <ecNumber evidence="1 8">3.1.1.29</ecNumber>
    </recommendedName>
</protein>
<feature type="site" description="Stabilizes the basic form of H active site to accept a proton" evidence="8">
    <location>
        <position position="125"/>
    </location>
</feature>
<evidence type="ECO:0000256" key="2">
    <source>
        <dbReference type="ARBA" id="ARBA00022555"/>
    </source>
</evidence>
<evidence type="ECO:0000256" key="3">
    <source>
        <dbReference type="ARBA" id="ARBA00022801"/>
    </source>
</evidence>
<feature type="binding site" evidence="8">
    <location>
        <position position="47"/>
    </location>
    <ligand>
        <name>tRNA</name>
        <dbReference type="ChEBI" id="CHEBI:17843"/>
    </ligand>
</feature>
<evidence type="ECO:0000256" key="6">
    <source>
        <dbReference type="ARBA" id="ARBA00048707"/>
    </source>
</evidence>
<evidence type="ECO:0000256" key="10">
    <source>
        <dbReference type="RuleBase" id="RU004320"/>
    </source>
</evidence>
<comment type="subcellular location">
    <subcellularLocation>
        <location evidence="8">Cytoplasm</location>
    </subcellularLocation>
</comment>
<comment type="function">
    <text evidence="8">Catalyzes the release of premature peptidyl moieties from peptidyl-tRNA molecules trapped in stalled 50S ribosomal subunits, and thus maintains levels of free tRNAs and 50S ribosomes.</text>
</comment>
<feature type="site" description="Discriminates between blocked and unblocked aminoacyl-tRNA" evidence="8">
    <location>
        <position position="42"/>
    </location>
</feature>
<feature type="binding site" evidence="8">
    <location>
        <position position="146"/>
    </location>
    <ligand>
        <name>tRNA</name>
        <dbReference type="ChEBI" id="CHEBI:17843"/>
    </ligand>
</feature>
<dbReference type="InterPro" id="IPR036416">
    <property type="entry name" value="Pept_tRNA_hydro_sf"/>
</dbReference>
<feature type="binding site" evidence="8">
    <location>
        <position position="100"/>
    </location>
    <ligand>
        <name>tRNA</name>
        <dbReference type="ChEBI" id="CHEBI:17843"/>
    </ligand>
</feature>
<dbReference type="PANTHER" id="PTHR17224:SF1">
    <property type="entry name" value="PEPTIDYL-TRNA HYDROLASE"/>
    <property type="match status" value="1"/>
</dbReference>
<keyword evidence="3 8" id="KW-0378">Hydrolase</keyword>
<dbReference type="InterPro" id="IPR018171">
    <property type="entry name" value="Pept_tRNA_hydro_CS"/>
</dbReference>
<accession>A0A0X2NKA8</accession>
<evidence type="ECO:0000256" key="1">
    <source>
        <dbReference type="ARBA" id="ARBA00013260"/>
    </source>
</evidence>
<dbReference type="GO" id="GO:0000049">
    <property type="term" value="F:tRNA binding"/>
    <property type="evidence" value="ECO:0007669"/>
    <property type="project" value="UniProtKB-UniRule"/>
</dbReference>
<proteinExistence type="inferred from homology"/>
<evidence type="ECO:0000256" key="9">
    <source>
        <dbReference type="RuleBase" id="RU000673"/>
    </source>
</evidence>
<dbReference type="EMBL" id="FAUH01000007">
    <property type="protein sequence ID" value="CUU65926.1"/>
    <property type="molecule type" value="Genomic_DNA"/>
</dbReference>
<dbReference type="GO" id="GO:0072344">
    <property type="term" value="P:rescue of stalled ribosome"/>
    <property type="evidence" value="ECO:0007669"/>
    <property type="project" value="UniProtKB-UniRule"/>
</dbReference>
<comment type="subunit">
    <text evidence="8">Monomer.</text>
</comment>
<organism evidence="11 13">
    <name type="scientific">Corynebacterium variabile</name>
    <dbReference type="NCBI Taxonomy" id="1727"/>
    <lineage>
        <taxon>Bacteria</taxon>
        <taxon>Bacillati</taxon>
        <taxon>Actinomycetota</taxon>
        <taxon>Actinomycetes</taxon>
        <taxon>Mycobacteriales</taxon>
        <taxon>Corynebacteriaceae</taxon>
        <taxon>Corynebacterium</taxon>
    </lineage>
</organism>
<dbReference type="Proteomes" id="UP000182498">
    <property type="component" value="Unassembled WGS sequence"/>
</dbReference>
<evidence type="ECO:0000313" key="11">
    <source>
        <dbReference type="EMBL" id="CUU65926.1"/>
    </source>
</evidence>
<dbReference type="GO" id="GO:0004045">
    <property type="term" value="F:peptidyl-tRNA hydrolase activity"/>
    <property type="evidence" value="ECO:0007669"/>
    <property type="project" value="UniProtKB-UniRule"/>
</dbReference>
<evidence type="ECO:0000313" key="13">
    <source>
        <dbReference type="Proteomes" id="UP000182498"/>
    </source>
</evidence>
<dbReference type="GeneID" id="82886384"/>
<keyword evidence="8" id="KW-0963">Cytoplasm</keyword>
<dbReference type="Pfam" id="PF01195">
    <property type="entry name" value="Pept_tRNA_hydro"/>
    <property type="match status" value="1"/>
</dbReference>
<dbReference type="Gene3D" id="3.40.50.1470">
    <property type="entry name" value="Peptidyl-tRNA hydrolase"/>
    <property type="match status" value="1"/>
</dbReference>
<sequence>MSILDALKGLFRRSRTAPTKPKKESVWDALPAAQWMVVGLGNPGAKYAATRHNIGYRVVDELLRRHREQLIGVPGVKAKVARTGVDEHGVLLVRSATYMNETGLAVAPLATSYAIPADHVIAIHDELDLPAGKVKIRIGGNENGHNGLKSISEKLGTRDYVRIRVGIGRPSDGQSVVDHVLGRPGDGSLARELLEDAVRTAADAVEIIARRGVPAAQNEIHGR</sequence>
<dbReference type="HAMAP" id="MF_00083">
    <property type="entry name" value="Pept_tRNA_hydro_bact"/>
    <property type="match status" value="1"/>
</dbReference>
<keyword evidence="13" id="KW-1185">Reference proteome</keyword>
<evidence type="ECO:0000256" key="7">
    <source>
        <dbReference type="ARBA" id="ARBA00050038"/>
    </source>
</evidence>
<dbReference type="InterPro" id="IPR001328">
    <property type="entry name" value="Pept_tRNA_hydro"/>
</dbReference>
<evidence type="ECO:0000313" key="14">
    <source>
        <dbReference type="Proteomes" id="UP000319986"/>
    </source>
</evidence>